<dbReference type="AlphaFoldDB" id="W0RW47"/>
<evidence type="ECO:0000256" key="1">
    <source>
        <dbReference type="SAM" id="SignalP"/>
    </source>
</evidence>
<reference evidence="2 3" key="1">
    <citation type="journal article" date="2014" name="Genome Announc.">
        <title>Genome Sequence and Methylome of Soil Bacterium Gemmatirosa kalamazoonensis KBS708T, a Member of the Rarely Cultivated Gemmatimonadetes Phylum.</title>
        <authorList>
            <person name="Debruyn J.M."/>
            <person name="Radosevich M."/>
            <person name="Wommack K.E."/>
            <person name="Polson S.W."/>
            <person name="Hauser L.J."/>
            <person name="Fawaz M.N."/>
            <person name="Korlach J."/>
            <person name="Tsai Y.C."/>
        </authorList>
    </citation>
    <scope>NUCLEOTIDE SEQUENCE [LARGE SCALE GENOMIC DNA]</scope>
    <source>
        <strain evidence="2 3">KBS708</strain>
        <plasmid evidence="3">Plasmid 2</plasmid>
    </source>
</reference>
<feature type="signal peptide" evidence="1">
    <location>
        <begin position="1"/>
        <end position="23"/>
    </location>
</feature>
<dbReference type="EMBL" id="CP007130">
    <property type="protein sequence ID" value="AHG93793.1"/>
    <property type="molecule type" value="Genomic_DNA"/>
</dbReference>
<organism evidence="2 3">
    <name type="scientific">Gemmatirosa kalamazoonensis</name>
    <dbReference type="NCBI Taxonomy" id="861299"/>
    <lineage>
        <taxon>Bacteria</taxon>
        <taxon>Pseudomonadati</taxon>
        <taxon>Gemmatimonadota</taxon>
        <taxon>Gemmatimonadia</taxon>
        <taxon>Gemmatimonadales</taxon>
        <taxon>Gemmatimonadaceae</taxon>
        <taxon>Gemmatirosa</taxon>
    </lineage>
</organism>
<feature type="chain" id="PRO_5004795456" description="Chaplin domain-containing protein" evidence="1">
    <location>
        <begin position="24"/>
        <end position="95"/>
    </location>
</feature>
<dbReference type="Proteomes" id="UP000019151">
    <property type="component" value="Plasmid 2"/>
</dbReference>
<keyword evidence="3" id="KW-1185">Reference proteome</keyword>
<dbReference type="RefSeq" id="WP_025415082.1">
    <property type="nucleotide sequence ID" value="NZ_CP007130.1"/>
</dbReference>
<evidence type="ECO:0008006" key="4">
    <source>
        <dbReference type="Google" id="ProtNLM"/>
    </source>
</evidence>
<name>W0RW47_9BACT</name>
<evidence type="ECO:0000313" key="3">
    <source>
        <dbReference type="Proteomes" id="UP000019151"/>
    </source>
</evidence>
<protein>
    <recommendedName>
        <fullName evidence="4">Chaplin domain-containing protein</fullName>
    </recommendedName>
</protein>
<dbReference type="InParanoid" id="W0RW47"/>
<sequence length="95" mass="9316">MKKWIATLGLGAALAVAAPNAHAQPIITGGLVNVTVTDVANNVLQNVNVSLGVALNLAANVCGVAVNVLASQIGSGPVSCTSATNGQTVTIAKLL</sequence>
<proteinExistence type="predicted"/>
<dbReference type="HOGENOM" id="CLU_2368837_0_0_0"/>
<accession>W0RW47</accession>
<keyword evidence="2" id="KW-0614">Plasmid</keyword>
<evidence type="ECO:0000313" key="2">
    <source>
        <dbReference type="EMBL" id="AHG93793.1"/>
    </source>
</evidence>
<gene>
    <name evidence="2" type="ORF">J421_6258</name>
</gene>
<keyword evidence="1" id="KW-0732">Signal</keyword>
<geneLocation type="plasmid" evidence="2 3">
    <name>2</name>
</geneLocation>
<dbReference type="KEGG" id="gba:J421_6258"/>